<evidence type="ECO:0000313" key="1">
    <source>
        <dbReference type="EMBL" id="GBO35692.1"/>
    </source>
</evidence>
<organism evidence="1 2">
    <name type="scientific">Araneus ventricosus</name>
    <name type="common">Orbweaver spider</name>
    <name type="synonym">Epeira ventricosa</name>
    <dbReference type="NCBI Taxonomy" id="182803"/>
    <lineage>
        <taxon>Eukaryota</taxon>
        <taxon>Metazoa</taxon>
        <taxon>Ecdysozoa</taxon>
        <taxon>Arthropoda</taxon>
        <taxon>Chelicerata</taxon>
        <taxon>Arachnida</taxon>
        <taxon>Araneae</taxon>
        <taxon>Araneomorphae</taxon>
        <taxon>Entelegynae</taxon>
        <taxon>Araneoidea</taxon>
        <taxon>Araneidae</taxon>
        <taxon>Araneus</taxon>
    </lineage>
</organism>
<accession>A0A4Y2WGZ2</accession>
<sequence length="138" mass="15051">MTRTTLELAPLSPNFRATLTEGRLATTHDLACNSPHTRRIFSGIGFRTSDPPVQTLPLGHRGLMIGVVSMGLPYPKDLKHSEIENGSLFSNSTEDAAFNETESVATDEVSGRIVEETTSHLILEKTTKNLEVTAIESK</sequence>
<dbReference type="AlphaFoldDB" id="A0A4Y2WGZ2"/>
<protein>
    <submittedName>
        <fullName evidence="1">Uncharacterized protein</fullName>
    </submittedName>
</protein>
<dbReference type="OrthoDB" id="10549488at2759"/>
<name>A0A4Y2WGZ2_ARAVE</name>
<comment type="caution">
    <text evidence="1">The sequence shown here is derived from an EMBL/GenBank/DDBJ whole genome shotgun (WGS) entry which is preliminary data.</text>
</comment>
<dbReference type="Proteomes" id="UP000499080">
    <property type="component" value="Unassembled WGS sequence"/>
</dbReference>
<dbReference type="EMBL" id="BGPR01059700">
    <property type="protein sequence ID" value="GBO35692.1"/>
    <property type="molecule type" value="Genomic_DNA"/>
</dbReference>
<proteinExistence type="predicted"/>
<feature type="non-terminal residue" evidence="1">
    <location>
        <position position="138"/>
    </location>
</feature>
<gene>
    <name evidence="1" type="ORF">AVEN_259023_1</name>
</gene>
<keyword evidence="2" id="KW-1185">Reference proteome</keyword>
<evidence type="ECO:0000313" key="2">
    <source>
        <dbReference type="Proteomes" id="UP000499080"/>
    </source>
</evidence>
<reference evidence="1 2" key="1">
    <citation type="journal article" date="2019" name="Sci. Rep.">
        <title>Orb-weaving spider Araneus ventricosus genome elucidates the spidroin gene catalogue.</title>
        <authorList>
            <person name="Kono N."/>
            <person name="Nakamura H."/>
            <person name="Ohtoshi R."/>
            <person name="Moran D.A.P."/>
            <person name="Shinohara A."/>
            <person name="Yoshida Y."/>
            <person name="Fujiwara M."/>
            <person name="Mori M."/>
            <person name="Tomita M."/>
            <person name="Arakawa K."/>
        </authorList>
    </citation>
    <scope>NUCLEOTIDE SEQUENCE [LARGE SCALE GENOMIC DNA]</scope>
</reference>